<dbReference type="OrthoDB" id="6188167at2"/>
<evidence type="ECO:0008006" key="4">
    <source>
        <dbReference type="Google" id="ProtNLM"/>
    </source>
</evidence>
<name>D3RUX3_ALLVD</name>
<gene>
    <name evidence="2" type="ordered locus">Alvin_0050</name>
</gene>
<evidence type="ECO:0000313" key="2">
    <source>
        <dbReference type="EMBL" id="ADC61022.1"/>
    </source>
</evidence>
<dbReference type="Proteomes" id="UP000001441">
    <property type="component" value="Chromosome"/>
</dbReference>
<dbReference type="EMBL" id="CP001896">
    <property type="protein sequence ID" value="ADC61022.1"/>
    <property type="molecule type" value="Genomic_DNA"/>
</dbReference>
<protein>
    <recommendedName>
        <fullName evidence="4">Thymidine phosphorylase</fullName>
    </recommendedName>
</protein>
<sequence length="757" mass="82608">MFKQPNSNVIPFGGREPRPSDAMQADTLAILHTCRERLIDTVRAVFTRRLGRANDELLAMMDQAFEQEQRQLCFDAMSLLANRAPLLLQHFREAYVSLFDESIERLADQDRHTRVELPDELRLIDEEDFELDLAMTKLTTRASFNCAQPLVALDRRLAVLLNGPRLTPEDNPLHPIGLYRALFQALTALDASRELAIFLMQAFERQTSAELPGIYNDINRYLIESGILPKIPLTEPGMQTSEVRSSIPGAMSASVMPTAPMMPAASVISNEQSSPANDVFAQLVAALQRLAGNPVQPATVAGSAVSPPGTLATPPRFGHEQLIQALGSLQRGPLAPGAVPGLGMAPLDPRAGNVVAQLRATPMATGSPPVDAVTIDIVAMLFEAIFDDPELPAAIRAEIAKLQIPVLKVALLDKGFFSDRKHPARRLLDVIAQAGVGHGEHENPRLLETIRAIVTAVITEFESDIGIFASQVERLEAFLAKEDARSYDKATGIVEELARHERQELALGRVAAEIQGRITRPGVPGLIVDFIERGWSQVLSEVFVSQGEANPQWTQALQLMDELIWSVEPKIHPADRERFIGRLPHLIQGLRSGLARLGLEEAWSEFFSVLIQRHVAALRGEGAMLNGAATSTSTPPIAPVTDRAPAPSKSPSAGQGVSATADPHLDLVRALEPGAWIEFQTERGTRNTLRLSWVSEFKGVYLFTNRQGENAMTLAAASLATHLRKGTARLLSQNPLTERAVARVMERMQPTTAESGA</sequence>
<dbReference type="STRING" id="572477.Alvin_0050"/>
<organism evidence="2 3">
    <name type="scientific">Allochromatium vinosum (strain ATCC 17899 / DSM 180 / NBRC 103801 / NCIMB 10441 / D)</name>
    <name type="common">Chromatium vinosum</name>
    <dbReference type="NCBI Taxonomy" id="572477"/>
    <lineage>
        <taxon>Bacteria</taxon>
        <taxon>Pseudomonadati</taxon>
        <taxon>Pseudomonadota</taxon>
        <taxon>Gammaproteobacteria</taxon>
        <taxon>Chromatiales</taxon>
        <taxon>Chromatiaceae</taxon>
        <taxon>Allochromatium</taxon>
    </lineage>
</organism>
<dbReference type="Pfam" id="PF07793">
    <property type="entry name" value="DUF1631"/>
    <property type="match status" value="1"/>
</dbReference>
<dbReference type="HOGENOM" id="CLU_021581_0_0_6"/>
<dbReference type="KEGG" id="alv:Alvin_0050"/>
<reference evidence="2 3" key="1">
    <citation type="journal article" date="2011" name="Stand. Genomic Sci.">
        <title>Complete genome sequence of Allochromatium vinosum DSM 180(T).</title>
        <authorList>
            <person name="Weissgerber T."/>
            <person name="Zigann R."/>
            <person name="Bruce D."/>
            <person name="Chang Y.J."/>
            <person name="Detter J.C."/>
            <person name="Han C."/>
            <person name="Hauser L."/>
            <person name="Jeffries C.D."/>
            <person name="Land M."/>
            <person name="Munk A.C."/>
            <person name="Tapia R."/>
            <person name="Dahl C."/>
        </authorList>
    </citation>
    <scope>NUCLEOTIDE SEQUENCE [LARGE SCALE GENOMIC DNA]</scope>
    <source>
        <strain evidence="3">ATCC 17899 / DSM 180 / NBRC 103801 / NCIMB 10441 / D</strain>
    </source>
</reference>
<keyword evidence="3" id="KW-1185">Reference proteome</keyword>
<feature type="region of interest" description="Disordered" evidence="1">
    <location>
        <begin position="627"/>
        <end position="659"/>
    </location>
</feature>
<dbReference type="eggNOG" id="COG1570">
    <property type="taxonomic scope" value="Bacteria"/>
</dbReference>
<evidence type="ECO:0000256" key="1">
    <source>
        <dbReference type="SAM" id="MobiDB-lite"/>
    </source>
</evidence>
<dbReference type="AlphaFoldDB" id="D3RUX3"/>
<feature type="compositionally biased region" description="Polar residues" evidence="1">
    <location>
        <begin position="649"/>
        <end position="658"/>
    </location>
</feature>
<dbReference type="InterPro" id="IPR012434">
    <property type="entry name" value="DUF1631"/>
</dbReference>
<proteinExistence type="predicted"/>
<evidence type="ECO:0000313" key="3">
    <source>
        <dbReference type="Proteomes" id="UP000001441"/>
    </source>
</evidence>
<accession>D3RUX3</accession>